<evidence type="ECO:0000256" key="5">
    <source>
        <dbReference type="ARBA" id="ARBA00022801"/>
    </source>
</evidence>
<dbReference type="InterPro" id="IPR008753">
    <property type="entry name" value="Peptidase_M13_N"/>
</dbReference>
<dbReference type="Gene3D" id="3.40.390.10">
    <property type="entry name" value="Collagenase (Catalytic Domain)"/>
    <property type="match status" value="1"/>
</dbReference>
<keyword evidence="5" id="KW-0378">Hydrolase</keyword>
<dbReference type="Pfam" id="PF01431">
    <property type="entry name" value="Peptidase_M13"/>
    <property type="match status" value="1"/>
</dbReference>
<dbReference type="AlphaFoldDB" id="T1IW30"/>
<keyword evidence="6" id="KW-0862">Zinc</keyword>
<dbReference type="Gene3D" id="1.10.1380.10">
    <property type="entry name" value="Neutral endopeptidase , domain2"/>
    <property type="match status" value="1"/>
</dbReference>
<dbReference type="GO" id="GO:0005886">
    <property type="term" value="C:plasma membrane"/>
    <property type="evidence" value="ECO:0007669"/>
    <property type="project" value="TreeGrafter"/>
</dbReference>
<comment type="cofactor">
    <cofactor evidence="1">
        <name>Zn(2+)</name>
        <dbReference type="ChEBI" id="CHEBI:29105"/>
    </cofactor>
</comment>
<dbReference type="EnsemblMetazoa" id="SMAR005390-RA">
    <property type="protein sequence ID" value="SMAR005390-PA"/>
    <property type="gene ID" value="SMAR005390"/>
</dbReference>
<feature type="domain" description="Peptidase M13 C-terminal" evidence="8">
    <location>
        <begin position="243"/>
        <end position="463"/>
    </location>
</feature>
<evidence type="ECO:0000256" key="3">
    <source>
        <dbReference type="ARBA" id="ARBA00022670"/>
    </source>
</evidence>
<evidence type="ECO:0000313" key="11">
    <source>
        <dbReference type="Proteomes" id="UP000014500"/>
    </source>
</evidence>
<dbReference type="CDD" id="cd08662">
    <property type="entry name" value="M13"/>
    <property type="match status" value="1"/>
</dbReference>
<dbReference type="OMA" id="EHERGKQ"/>
<dbReference type="Pfam" id="PF05649">
    <property type="entry name" value="Peptidase_M13_N"/>
    <property type="match status" value="1"/>
</dbReference>
<dbReference type="eggNOG" id="KOG3624">
    <property type="taxonomic scope" value="Eukaryota"/>
</dbReference>
<evidence type="ECO:0000259" key="9">
    <source>
        <dbReference type="Pfam" id="PF05649"/>
    </source>
</evidence>
<dbReference type="GO" id="GO:0046872">
    <property type="term" value="F:metal ion binding"/>
    <property type="evidence" value="ECO:0007669"/>
    <property type="project" value="UniProtKB-KW"/>
</dbReference>
<dbReference type="GO" id="GO:0016485">
    <property type="term" value="P:protein processing"/>
    <property type="evidence" value="ECO:0007669"/>
    <property type="project" value="TreeGrafter"/>
</dbReference>
<keyword evidence="4" id="KW-0479">Metal-binding</keyword>
<comment type="similarity">
    <text evidence="2">Belongs to the peptidase M13 family.</text>
</comment>
<dbReference type="PANTHER" id="PTHR11733">
    <property type="entry name" value="ZINC METALLOPROTEASE FAMILY M13 NEPRILYSIN-RELATED"/>
    <property type="match status" value="1"/>
</dbReference>
<dbReference type="SUPFAM" id="SSF55486">
    <property type="entry name" value="Metalloproteases ('zincins'), catalytic domain"/>
    <property type="match status" value="1"/>
</dbReference>
<feature type="domain" description="Peptidase M13 N-terminal" evidence="9">
    <location>
        <begin position="1"/>
        <end position="184"/>
    </location>
</feature>
<evidence type="ECO:0000256" key="4">
    <source>
        <dbReference type="ARBA" id="ARBA00022723"/>
    </source>
</evidence>
<dbReference type="PANTHER" id="PTHR11733:SF167">
    <property type="entry name" value="FI17812P1-RELATED"/>
    <property type="match status" value="1"/>
</dbReference>
<dbReference type="STRING" id="126957.T1IW30"/>
<dbReference type="Proteomes" id="UP000014500">
    <property type="component" value="Unassembled WGS sequence"/>
</dbReference>
<evidence type="ECO:0008006" key="12">
    <source>
        <dbReference type="Google" id="ProtNLM"/>
    </source>
</evidence>
<dbReference type="PROSITE" id="PS51885">
    <property type="entry name" value="NEPRILYSIN"/>
    <property type="match status" value="1"/>
</dbReference>
<dbReference type="InterPro" id="IPR018497">
    <property type="entry name" value="Peptidase_M13_C"/>
</dbReference>
<evidence type="ECO:0000256" key="6">
    <source>
        <dbReference type="ARBA" id="ARBA00022833"/>
    </source>
</evidence>
<evidence type="ECO:0000313" key="10">
    <source>
        <dbReference type="EnsemblMetazoa" id="SMAR005390-PA"/>
    </source>
</evidence>
<keyword evidence="3" id="KW-0645">Protease</keyword>
<dbReference type="InterPro" id="IPR000718">
    <property type="entry name" value="Peptidase_M13"/>
</dbReference>
<dbReference type="PhylomeDB" id="T1IW30"/>
<dbReference type="HOGENOM" id="CLU_006187_1_0_1"/>
<protein>
    <recommendedName>
        <fullName evidence="12">Peptidase M13 C-terminal domain-containing protein</fullName>
    </recommendedName>
</protein>
<reference evidence="11" key="1">
    <citation type="submission" date="2011-05" db="EMBL/GenBank/DDBJ databases">
        <authorList>
            <person name="Richards S.R."/>
            <person name="Qu J."/>
            <person name="Jiang H."/>
            <person name="Jhangiani S.N."/>
            <person name="Agravi P."/>
            <person name="Goodspeed R."/>
            <person name="Gross S."/>
            <person name="Mandapat C."/>
            <person name="Jackson L."/>
            <person name="Mathew T."/>
            <person name="Pu L."/>
            <person name="Thornton R."/>
            <person name="Saada N."/>
            <person name="Wilczek-Boney K.B."/>
            <person name="Lee S."/>
            <person name="Kovar C."/>
            <person name="Wu Y."/>
            <person name="Scherer S.E."/>
            <person name="Worley K.C."/>
            <person name="Muzny D.M."/>
            <person name="Gibbs R."/>
        </authorList>
    </citation>
    <scope>NUCLEOTIDE SEQUENCE</scope>
    <source>
        <strain evidence="11">Brora</strain>
    </source>
</reference>
<evidence type="ECO:0000256" key="2">
    <source>
        <dbReference type="ARBA" id="ARBA00007357"/>
    </source>
</evidence>
<dbReference type="GO" id="GO:0004222">
    <property type="term" value="F:metalloendopeptidase activity"/>
    <property type="evidence" value="ECO:0007669"/>
    <property type="project" value="InterPro"/>
</dbReference>
<reference evidence="10" key="2">
    <citation type="submission" date="2015-02" db="UniProtKB">
        <authorList>
            <consortium name="EnsemblMetazoa"/>
        </authorList>
    </citation>
    <scope>IDENTIFICATION</scope>
</reference>
<keyword evidence="7" id="KW-0482">Metalloprotease</keyword>
<evidence type="ECO:0000256" key="7">
    <source>
        <dbReference type="ARBA" id="ARBA00023049"/>
    </source>
</evidence>
<dbReference type="InterPro" id="IPR024079">
    <property type="entry name" value="MetalloPept_cat_dom_sf"/>
</dbReference>
<proteinExistence type="inferred from homology"/>
<evidence type="ECO:0000256" key="1">
    <source>
        <dbReference type="ARBA" id="ARBA00001947"/>
    </source>
</evidence>
<organism evidence="10 11">
    <name type="scientific">Strigamia maritima</name>
    <name type="common">European centipede</name>
    <name type="synonym">Geophilus maritimus</name>
    <dbReference type="NCBI Taxonomy" id="126957"/>
    <lineage>
        <taxon>Eukaryota</taxon>
        <taxon>Metazoa</taxon>
        <taxon>Ecdysozoa</taxon>
        <taxon>Arthropoda</taxon>
        <taxon>Myriapoda</taxon>
        <taxon>Chilopoda</taxon>
        <taxon>Pleurostigmophora</taxon>
        <taxon>Geophilomorpha</taxon>
        <taxon>Linotaeniidae</taxon>
        <taxon>Strigamia</taxon>
    </lineage>
</organism>
<dbReference type="EMBL" id="JH431605">
    <property type="status" value="NOT_ANNOTATED_CDS"/>
    <property type="molecule type" value="Genomic_DNA"/>
</dbReference>
<keyword evidence="11" id="KW-1185">Reference proteome</keyword>
<name>T1IW30_STRMM</name>
<sequence length="479" mass="55220">MYHRMNISNLMQLSPAIDWVQYFNTSFRITKRKITANDSIVVYAPEYLKNLSEVLSTYLSTENGKIVISNYLIWQTVKSLSLYLSKPFRDAAKILRKALVGSEGREEKWRHCVSETNNVIGFALGAMFVRDVFKGESKNVAKKMIDEIKTAFKDNLPLLKWMDDETRQLAREKADAVTDMIGFPEYILYPDQLDEKYAGLEFKQNKFFENNIRVNMYSLRKTLEKLDQPVNRTRWGMTPPTVNAYYTPTKNQIVFPAGILQAPFYDANFPKYNIFFVKSIISLDIYFRSLNFGGMGVVMGHELIHAFDDEGREYDKDGNMHQWWKNSTIEKFKKQTECIIDQYSNYSVNGEHLNGKQTLGENIADNGGLKAAYNAYDAWHLVHADEMPLPGVNLTHQQLFFVGFAQVWCSVKTKEATHLQIVNDPHSLPKYRVNGAVSNSVDFSREFKCSSKSAMNRPEKCEICEFKLVNCKKCNLLLL</sequence>
<dbReference type="PRINTS" id="PR00786">
    <property type="entry name" value="NEPRILYSIN"/>
</dbReference>
<evidence type="ECO:0000259" key="8">
    <source>
        <dbReference type="Pfam" id="PF01431"/>
    </source>
</evidence>
<accession>T1IW30</accession>
<dbReference type="InterPro" id="IPR042089">
    <property type="entry name" value="Peptidase_M13_dom_2"/>
</dbReference>